<dbReference type="STRING" id="1333845.SAMN04487895_11841"/>
<dbReference type="PANTHER" id="PTHR39193:SF1">
    <property type="entry name" value="5-DEOXY-GLUCURONATE ISOMERASE"/>
    <property type="match status" value="1"/>
</dbReference>
<dbReference type="EMBL" id="CP076607">
    <property type="protein sequence ID" value="QWU13298.1"/>
    <property type="molecule type" value="Genomic_DNA"/>
</dbReference>
<dbReference type="InterPro" id="IPR014710">
    <property type="entry name" value="RmlC-like_jellyroll"/>
</dbReference>
<dbReference type="AlphaFoldDB" id="A0A1H8UM60"/>
<protein>
    <submittedName>
        <fullName evidence="3">5-deoxy-glucuronate isomerase</fullName>
    </submittedName>
</protein>
<evidence type="ECO:0000256" key="1">
    <source>
        <dbReference type="ARBA" id="ARBA00023235"/>
    </source>
</evidence>
<accession>A0A1H8UM60</accession>
<dbReference type="InterPro" id="IPR011051">
    <property type="entry name" value="RmlC_Cupin_sf"/>
</dbReference>
<proteinExistence type="predicted"/>
<reference evidence="2 5" key="2">
    <citation type="submission" date="2021-06" db="EMBL/GenBank/DDBJ databases">
        <title>Whole genome sequence of Paenibacillus sophorae DSM23020 for comparative genomics.</title>
        <authorList>
            <person name="Kim M.-J."/>
            <person name="Lee G."/>
            <person name="Shin J.-H."/>
        </authorList>
    </citation>
    <scope>NUCLEOTIDE SEQUENCE [LARGE SCALE GENOMIC DNA]</scope>
    <source>
        <strain evidence="2 5">DSM 23020</strain>
    </source>
</reference>
<reference evidence="3 4" key="1">
    <citation type="submission" date="2016-10" db="EMBL/GenBank/DDBJ databases">
        <authorList>
            <person name="de Groot N.N."/>
        </authorList>
    </citation>
    <scope>NUCLEOTIDE SEQUENCE [LARGE SCALE GENOMIC DNA]</scope>
    <source>
        <strain evidence="3 4">CGMCC 1.10238</strain>
    </source>
</reference>
<name>A0A1H8UM60_9BACL</name>
<gene>
    <name evidence="2" type="ORF">KP014_14900</name>
    <name evidence="3" type="ORF">SAMN04487895_11841</name>
</gene>
<evidence type="ECO:0000313" key="4">
    <source>
        <dbReference type="Proteomes" id="UP000198809"/>
    </source>
</evidence>
<evidence type="ECO:0000313" key="3">
    <source>
        <dbReference type="EMBL" id="SEP04097.1"/>
    </source>
</evidence>
<sequence length="248" mass="27302">MELKFTAPSAPGLHRIVGRENSCLEVLELFVLNLASGGAQTIELEGSEASLVCIEGKLRVTAASSEYMLLPGDGLYVPRGQTVRVEGVSEQSRLVMATAEAWSDAEYIYADYGSAYREKEVHGRYNYTRDIANLLTRSDRASRIVTGITTGQDGAWTSWPPHHHSDTLEEIYFYFDIPADGFGVHVGMLLDGTEQAEIVRSGDAVIIPSGYHPTVASPGARMKYVWFLGAKGSEEDRRAPSEDHPIYR</sequence>
<dbReference type="Pfam" id="PF04962">
    <property type="entry name" value="KduI"/>
    <property type="match status" value="1"/>
</dbReference>
<dbReference type="SUPFAM" id="SSF51182">
    <property type="entry name" value="RmlC-like cupins"/>
    <property type="match status" value="1"/>
</dbReference>
<keyword evidence="1 3" id="KW-0413">Isomerase</keyword>
<evidence type="ECO:0000313" key="2">
    <source>
        <dbReference type="EMBL" id="QWU13298.1"/>
    </source>
</evidence>
<dbReference type="Proteomes" id="UP000683429">
    <property type="component" value="Chromosome"/>
</dbReference>
<organism evidence="3 4">
    <name type="scientific">Paenibacillus sophorae</name>
    <dbReference type="NCBI Taxonomy" id="1333845"/>
    <lineage>
        <taxon>Bacteria</taxon>
        <taxon>Bacillati</taxon>
        <taxon>Bacillota</taxon>
        <taxon>Bacilli</taxon>
        <taxon>Bacillales</taxon>
        <taxon>Paenibacillaceae</taxon>
        <taxon>Paenibacillus</taxon>
    </lineage>
</organism>
<dbReference type="GO" id="GO:0019310">
    <property type="term" value="P:inositol catabolic process"/>
    <property type="evidence" value="ECO:0007669"/>
    <property type="project" value="InterPro"/>
</dbReference>
<dbReference type="InterPro" id="IPR021120">
    <property type="entry name" value="KduI/IolB_isomerase"/>
</dbReference>
<dbReference type="Gene3D" id="2.60.120.10">
    <property type="entry name" value="Jelly Rolls"/>
    <property type="match status" value="1"/>
</dbReference>
<dbReference type="InterPro" id="IPR024203">
    <property type="entry name" value="Deoxy-glucuronate_isom_IolB"/>
</dbReference>
<dbReference type="Proteomes" id="UP000198809">
    <property type="component" value="Unassembled WGS sequence"/>
</dbReference>
<evidence type="ECO:0000313" key="5">
    <source>
        <dbReference type="Proteomes" id="UP000683429"/>
    </source>
</evidence>
<dbReference type="OrthoDB" id="9799936at2"/>
<dbReference type="PANTHER" id="PTHR39193">
    <property type="entry name" value="5-DEOXY-GLUCURONATE ISOMERASE"/>
    <property type="match status" value="1"/>
</dbReference>
<dbReference type="GO" id="GO:0008880">
    <property type="term" value="F:glucuronate isomerase activity"/>
    <property type="evidence" value="ECO:0007669"/>
    <property type="project" value="InterPro"/>
</dbReference>
<dbReference type="RefSeq" id="WP_051500103.1">
    <property type="nucleotide sequence ID" value="NZ_CP076607.1"/>
</dbReference>
<keyword evidence="5" id="KW-1185">Reference proteome</keyword>
<dbReference type="EMBL" id="FODH01000018">
    <property type="protein sequence ID" value="SEP04097.1"/>
    <property type="molecule type" value="Genomic_DNA"/>
</dbReference>